<dbReference type="InterPro" id="IPR004151">
    <property type="entry name" value="7TM_GPCR_serpentine_rcpt_Sre"/>
</dbReference>
<keyword evidence="2" id="KW-0472">Membrane</keyword>
<keyword evidence="2" id="KW-1133">Transmembrane helix</keyword>
<comment type="similarity">
    <text evidence="1">Belongs to the nematode receptor-like protein sre family.</text>
</comment>
<dbReference type="Pfam" id="PF03125">
    <property type="entry name" value="Sre"/>
    <property type="match status" value="1"/>
</dbReference>
<name>A0A914R3M3_9BILA</name>
<protein>
    <submittedName>
        <fullName evidence="4">Uncharacterized protein</fullName>
    </submittedName>
</protein>
<dbReference type="WBParaSite" id="PDA_v2.g6042.t1">
    <property type="protein sequence ID" value="PDA_v2.g6042.t1"/>
    <property type="gene ID" value="PDA_v2.g6042"/>
</dbReference>
<evidence type="ECO:0000256" key="2">
    <source>
        <dbReference type="SAM" id="Phobius"/>
    </source>
</evidence>
<feature type="transmembrane region" description="Helical" evidence="2">
    <location>
        <begin position="40"/>
        <end position="62"/>
    </location>
</feature>
<keyword evidence="3" id="KW-1185">Reference proteome</keyword>
<sequence>MATLILWKANSNLKVIHHQTKLELSRRYQIDENIRMIQHVLPFLFIGAACLILSGIICQHFYTIFLPTLDYFTWPLVYFSVRLTLENVKI</sequence>
<dbReference type="Proteomes" id="UP000887578">
    <property type="component" value="Unplaced"/>
</dbReference>
<dbReference type="AlphaFoldDB" id="A0A914R3M3"/>
<accession>A0A914R3M3</accession>
<evidence type="ECO:0000313" key="3">
    <source>
        <dbReference type="Proteomes" id="UP000887578"/>
    </source>
</evidence>
<dbReference type="GO" id="GO:0016020">
    <property type="term" value="C:membrane"/>
    <property type="evidence" value="ECO:0007669"/>
    <property type="project" value="InterPro"/>
</dbReference>
<reference evidence="4" key="1">
    <citation type="submission" date="2022-11" db="UniProtKB">
        <authorList>
            <consortium name="WormBaseParasite"/>
        </authorList>
    </citation>
    <scope>IDENTIFICATION</scope>
</reference>
<proteinExistence type="inferred from homology"/>
<dbReference type="GO" id="GO:0007606">
    <property type="term" value="P:sensory perception of chemical stimulus"/>
    <property type="evidence" value="ECO:0007669"/>
    <property type="project" value="InterPro"/>
</dbReference>
<keyword evidence="2" id="KW-0812">Transmembrane</keyword>
<evidence type="ECO:0000256" key="1">
    <source>
        <dbReference type="ARBA" id="ARBA00006803"/>
    </source>
</evidence>
<organism evidence="3 4">
    <name type="scientific">Panagrolaimus davidi</name>
    <dbReference type="NCBI Taxonomy" id="227884"/>
    <lineage>
        <taxon>Eukaryota</taxon>
        <taxon>Metazoa</taxon>
        <taxon>Ecdysozoa</taxon>
        <taxon>Nematoda</taxon>
        <taxon>Chromadorea</taxon>
        <taxon>Rhabditida</taxon>
        <taxon>Tylenchina</taxon>
        <taxon>Panagrolaimomorpha</taxon>
        <taxon>Panagrolaimoidea</taxon>
        <taxon>Panagrolaimidae</taxon>
        <taxon>Panagrolaimus</taxon>
    </lineage>
</organism>
<evidence type="ECO:0000313" key="4">
    <source>
        <dbReference type="WBParaSite" id="PDA_v2.g6042.t1"/>
    </source>
</evidence>